<keyword evidence="7" id="KW-0660">Purine salvage</keyword>
<dbReference type="InterPro" id="IPR000836">
    <property type="entry name" value="PRTase_dom"/>
</dbReference>
<comment type="subcellular location">
    <subcellularLocation>
        <location evidence="1">Cytoplasm</location>
    </subcellularLocation>
</comment>
<dbReference type="PANTHER" id="PTHR11776:SF7">
    <property type="entry name" value="PHOSPHORIBOSYLTRANSFERASE DOMAIN-CONTAINING PROTEIN"/>
    <property type="match status" value="1"/>
</dbReference>
<keyword evidence="10" id="KW-1185">Reference proteome</keyword>
<evidence type="ECO:0000256" key="2">
    <source>
        <dbReference type="ARBA" id="ARBA00008391"/>
    </source>
</evidence>
<evidence type="ECO:0000313" key="10">
    <source>
        <dbReference type="Proteomes" id="UP001296706"/>
    </source>
</evidence>
<evidence type="ECO:0000313" key="9">
    <source>
        <dbReference type="EMBL" id="NMH76574.1"/>
    </source>
</evidence>
<dbReference type="SUPFAM" id="SSF53271">
    <property type="entry name" value="PRTase-like"/>
    <property type="match status" value="1"/>
</dbReference>
<protein>
    <submittedName>
        <fullName evidence="9">Phosphoribosyltransferase</fullName>
    </submittedName>
</protein>
<keyword evidence="5 9" id="KW-0328">Glycosyltransferase</keyword>
<comment type="caution">
    <text evidence="9">The sequence shown here is derived from an EMBL/GenBank/DDBJ whole genome shotgun (WGS) entry which is preliminary data.</text>
</comment>
<evidence type="ECO:0000256" key="7">
    <source>
        <dbReference type="ARBA" id="ARBA00022726"/>
    </source>
</evidence>
<reference evidence="9 10" key="1">
    <citation type="submission" date="2020-04" db="EMBL/GenBank/DDBJ databases">
        <authorList>
            <person name="Klaysubun C."/>
            <person name="Duangmal K."/>
            <person name="Lipun K."/>
        </authorList>
    </citation>
    <scope>NUCLEOTIDE SEQUENCE [LARGE SCALE GENOMIC DNA]</scope>
    <source>
        <strain evidence="9 10">JCM 11839</strain>
    </source>
</reference>
<dbReference type="Proteomes" id="UP001296706">
    <property type="component" value="Unassembled WGS sequence"/>
</dbReference>
<evidence type="ECO:0000256" key="6">
    <source>
        <dbReference type="ARBA" id="ARBA00022679"/>
    </source>
</evidence>
<dbReference type="Gene3D" id="3.40.50.2020">
    <property type="match status" value="1"/>
</dbReference>
<keyword evidence="6" id="KW-0808">Transferase</keyword>
<dbReference type="PANTHER" id="PTHR11776">
    <property type="entry name" value="ADENINE PHOSPHORIBOSYLTRANSFERASE"/>
    <property type="match status" value="1"/>
</dbReference>
<dbReference type="GO" id="GO:0016757">
    <property type="term" value="F:glycosyltransferase activity"/>
    <property type="evidence" value="ECO:0007669"/>
    <property type="project" value="UniProtKB-KW"/>
</dbReference>
<dbReference type="InterPro" id="IPR029057">
    <property type="entry name" value="PRTase-like"/>
</dbReference>
<name>A0ABX1RA97_9PSEU</name>
<organism evidence="9 10">
    <name type="scientific">Pseudonocardia xinjiangensis</name>
    <dbReference type="NCBI Taxonomy" id="75289"/>
    <lineage>
        <taxon>Bacteria</taxon>
        <taxon>Bacillati</taxon>
        <taxon>Actinomycetota</taxon>
        <taxon>Actinomycetes</taxon>
        <taxon>Pseudonocardiales</taxon>
        <taxon>Pseudonocardiaceae</taxon>
        <taxon>Pseudonocardia</taxon>
    </lineage>
</organism>
<dbReference type="InterPro" id="IPR050120">
    <property type="entry name" value="Adenine_PRTase"/>
</dbReference>
<comment type="pathway">
    <text evidence="8">Purine metabolism.</text>
</comment>
<accession>A0ABX1RA97</accession>
<sequence length="178" mass="18894">MTAAARSAVLRHFRWERGHADVWRIFVDAEGLRSVVDGLADPWRDSGVTHVVGIESRGFLLGGACSVALGVGFVAIRKDHGLLPGSKVTARSDVDYRGYRPVLRMQRAVDAADRVLLVDDWAERGSQARAAAQLVGACGAVFLGTSIIVDQLDAGVRASLGRVTSIVTADELGDSPGD</sequence>
<dbReference type="CDD" id="cd06223">
    <property type="entry name" value="PRTases_typeI"/>
    <property type="match status" value="1"/>
</dbReference>
<proteinExistence type="inferred from homology"/>
<evidence type="ECO:0000256" key="3">
    <source>
        <dbReference type="ARBA" id="ARBA00011738"/>
    </source>
</evidence>
<evidence type="ECO:0000256" key="8">
    <source>
        <dbReference type="ARBA" id="ARBA00025704"/>
    </source>
</evidence>
<dbReference type="EMBL" id="JAAXKY010000010">
    <property type="protein sequence ID" value="NMH76574.1"/>
    <property type="molecule type" value="Genomic_DNA"/>
</dbReference>
<comment type="subunit">
    <text evidence="3">Homodimer.</text>
</comment>
<comment type="similarity">
    <text evidence="2">Belongs to the purine/pyrimidine phosphoribosyltransferase family.</text>
</comment>
<evidence type="ECO:0000256" key="5">
    <source>
        <dbReference type="ARBA" id="ARBA00022676"/>
    </source>
</evidence>
<evidence type="ECO:0000256" key="4">
    <source>
        <dbReference type="ARBA" id="ARBA00022490"/>
    </source>
</evidence>
<gene>
    <name evidence="9" type="ORF">HF577_05580</name>
</gene>
<keyword evidence="4" id="KW-0963">Cytoplasm</keyword>
<evidence type="ECO:0000256" key="1">
    <source>
        <dbReference type="ARBA" id="ARBA00004496"/>
    </source>
</evidence>